<comment type="caution">
    <text evidence="7">The sequence shown here is derived from an EMBL/GenBank/DDBJ whole genome shotgun (WGS) entry which is preliminary data.</text>
</comment>
<feature type="transmembrane region" description="Helical" evidence="5">
    <location>
        <begin position="312"/>
        <end position="330"/>
    </location>
</feature>
<reference evidence="7 8" key="2">
    <citation type="submission" date="2016-08" db="EMBL/GenBank/DDBJ databases">
        <title>Pervasive Adenine N6-methylation of Active Genes in Fungi.</title>
        <authorList>
            <consortium name="DOE Joint Genome Institute"/>
            <person name="Mondo S.J."/>
            <person name="Dannebaum R.O."/>
            <person name="Kuo R.C."/>
            <person name="Labutti K."/>
            <person name="Haridas S."/>
            <person name="Kuo A."/>
            <person name="Salamov A."/>
            <person name="Ahrendt S.R."/>
            <person name="Lipzen A."/>
            <person name="Sullivan W."/>
            <person name="Andreopoulos W.B."/>
            <person name="Clum A."/>
            <person name="Lindquist E."/>
            <person name="Daum C."/>
            <person name="Ramamoorthy G.K."/>
            <person name="Gryganskyi A."/>
            <person name="Culley D."/>
            <person name="Magnuson J.K."/>
            <person name="James T.Y."/>
            <person name="O'Malley M.A."/>
            <person name="Stajich J.E."/>
            <person name="Spatafora J.W."/>
            <person name="Visel A."/>
            <person name="Grigoriev I.V."/>
        </authorList>
    </citation>
    <scope>NUCLEOTIDE SEQUENCE [LARGE SCALE GENOMIC DNA]</scope>
    <source>
        <strain evidence="8">finn</strain>
    </source>
</reference>
<keyword evidence="4 5" id="KW-0472">Membrane</keyword>
<evidence type="ECO:0000256" key="4">
    <source>
        <dbReference type="ARBA" id="ARBA00023136"/>
    </source>
</evidence>
<evidence type="ECO:0000256" key="1">
    <source>
        <dbReference type="ARBA" id="ARBA00004141"/>
    </source>
</evidence>
<accession>A0A1Y1UWB0</accession>
<protein>
    <recommendedName>
        <fullName evidence="6">ABC-2 type transporter transmembrane domain-containing protein</fullName>
    </recommendedName>
</protein>
<dbReference type="EMBL" id="MCFH01000065">
    <property type="protein sequence ID" value="ORX42403.1"/>
    <property type="molecule type" value="Genomic_DNA"/>
</dbReference>
<evidence type="ECO:0000256" key="2">
    <source>
        <dbReference type="ARBA" id="ARBA00022692"/>
    </source>
</evidence>
<dbReference type="GO" id="GO:0016020">
    <property type="term" value="C:membrane"/>
    <property type="evidence" value="ECO:0007669"/>
    <property type="project" value="UniProtKB-SubCell"/>
</dbReference>
<dbReference type="OrthoDB" id="6509020at2759"/>
<feature type="transmembrane region" description="Helical" evidence="5">
    <location>
        <begin position="400"/>
        <end position="420"/>
    </location>
</feature>
<feature type="transmembrane region" description="Helical" evidence="5">
    <location>
        <begin position="351"/>
        <end position="380"/>
    </location>
</feature>
<dbReference type="Pfam" id="PF12698">
    <property type="entry name" value="ABC2_membrane_3"/>
    <property type="match status" value="1"/>
</dbReference>
<feature type="domain" description="ABC-2 type transporter transmembrane" evidence="6">
    <location>
        <begin position="142"/>
        <end position="412"/>
    </location>
</feature>
<reference evidence="7 8" key="1">
    <citation type="submission" date="2016-08" db="EMBL/GenBank/DDBJ databases">
        <title>Genomes of anaerobic fungi encode conserved fungal cellulosomes for biomass hydrolysis.</title>
        <authorList>
            <consortium name="DOE Joint Genome Institute"/>
            <person name="Haitjema C.H."/>
            <person name="Gilmore S.P."/>
            <person name="Henske J.K."/>
            <person name="Solomon K.V."/>
            <person name="De Groot R."/>
            <person name="Kuo A."/>
            <person name="Mondo S.J."/>
            <person name="Salamov A.A."/>
            <person name="Labutti K."/>
            <person name="Zhao Z."/>
            <person name="Chiniquy J."/>
            <person name="Barry K."/>
            <person name="Brewer H.M."/>
            <person name="Purvine S.O."/>
            <person name="Wright A.T."/>
            <person name="Boxma B."/>
            <person name="Van Alen T."/>
            <person name="Hackstein J.H."/>
            <person name="Baker S.E."/>
            <person name="Grigoriev I.V."/>
            <person name="O'Malley M.A."/>
        </authorList>
    </citation>
    <scope>NUCLEOTIDE SEQUENCE [LARGE SCALE GENOMIC DNA]</scope>
    <source>
        <strain evidence="8">finn</strain>
    </source>
</reference>
<comment type="subcellular location">
    <subcellularLocation>
        <location evidence="1">Membrane</location>
        <topology evidence="1">Multi-pass membrane protein</topology>
    </subcellularLocation>
</comment>
<dbReference type="STRING" id="1754191.A0A1Y1UWB0"/>
<name>A0A1Y1UWB0_9FUNG</name>
<evidence type="ECO:0000259" key="6">
    <source>
        <dbReference type="Pfam" id="PF12698"/>
    </source>
</evidence>
<dbReference type="InterPro" id="IPR013525">
    <property type="entry name" value="ABC2_TM"/>
</dbReference>
<gene>
    <name evidence="7" type="ORF">BCR36DRAFT_463629</name>
</gene>
<dbReference type="Proteomes" id="UP000193719">
    <property type="component" value="Unassembled WGS sequence"/>
</dbReference>
<evidence type="ECO:0000313" key="7">
    <source>
        <dbReference type="EMBL" id="ORX42403.1"/>
    </source>
</evidence>
<feature type="transmembrane region" description="Helical" evidence="5">
    <location>
        <begin position="140"/>
        <end position="161"/>
    </location>
</feature>
<feature type="transmembrane region" description="Helical" evidence="5">
    <location>
        <begin position="453"/>
        <end position="471"/>
    </location>
</feature>
<proteinExistence type="predicted"/>
<keyword evidence="3 5" id="KW-1133">Transmembrane helix</keyword>
<evidence type="ECO:0000256" key="3">
    <source>
        <dbReference type="ARBA" id="ARBA00022989"/>
    </source>
</evidence>
<dbReference type="AlphaFoldDB" id="A0A1Y1UWB0"/>
<organism evidence="7 8">
    <name type="scientific">Piromyces finnis</name>
    <dbReference type="NCBI Taxonomy" id="1754191"/>
    <lineage>
        <taxon>Eukaryota</taxon>
        <taxon>Fungi</taxon>
        <taxon>Fungi incertae sedis</taxon>
        <taxon>Chytridiomycota</taxon>
        <taxon>Chytridiomycota incertae sedis</taxon>
        <taxon>Neocallimastigomycetes</taxon>
        <taxon>Neocallimastigales</taxon>
        <taxon>Neocallimastigaceae</taxon>
        <taxon>Piromyces</taxon>
    </lineage>
</organism>
<keyword evidence="2 5" id="KW-0812">Transmembrane</keyword>
<keyword evidence="8" id="KW-1185">Reference proteome</keyword>
<sequence>MKYSLEVETQHFEEVDKLIKQYITNAYNLVDKTEIEHSYFSQNIYSWKLSMNDSNKLSTLLRDLENEKNKLLVNFSINVPLLEELFINLEKEIEEEYNGKIPDQNKAIELPQNKNVKRPGTLKAALRLSSYRIRIYIRKITYIFLSILIPVTTFCVFLPIFKDQYNIYDFDEKMRISSSLYKNHQWNYDIQNSPSINNILSQHLVQQEFSKHSNSSSSLDLYTENEMNKLYQSIKSEPYYVSSFSGDINDNIYHFNINYNDSMVHSLPATINALINSILSFSNVNDTIQVNYHTFKAQRTFDVYSVSSLTSLFIYFNYLFPLFYYGTNVIRERSQNLLKQLQLNGISNKSYWISVLITDHFVFLVTCVLILMPFVIFKFIPLLEALSSGLEIEAANTDDVTYYTSFLVLLIASLIPNYGLVRVLKSLINFGIEHNAVGSEISFLNILIIKRQVSTCFISSVIVIGIYIYLLKSQNKKI</sequence>
<evidence type="ECO:0000313" key="8">
    <source>
        <dbReference type="Proteomes" id="UP000193719"/>
    </source>
</evidence>
<dbReference type="GO" id="GO:0140359">
    <property type="term" value="F:ABC-type transporter activity"/>
    <property type="evidence" value="ECO:0007669"/>
    <property type="project" value="InterPro"/>
</dbReference>
<evidence type="ECO:0000256" key="5">
    <source>
        <dbReference type="SAM" id="Phobius"/>
    </source>
</evidence>